<keyword evidence="5" id="KW-0999">Mitochondrion inner membrane</keyword>
<comment type="subcellular location">
    <subcellularLocation>
        <location evidence="1">Mitochondrion inner membrane</location>
    </subcellularLocation>
</comment>
<dbReference type="STRING" id="135208.A0A4Y9ZWK9"/>
<dbReference type="Pfam" id="PF12597">
    <property type="entry name" value="Cox20"/>
    <property type="match status" value="1"/>
</dbReference>
<evidence type="ECO:0000256" key="1">
    <source>
        <dbReference type="ARBA" id="ARBA00004273"/>
    </source>
</evidence>
<dbReference type="PANTHER" id="PTHR31586:SF1">
    <property type="entry name" value="CYTOCHROME C OXIDASE ASSEMBLY PROTEIN COX20, MITOCHONDRIAL"/>
    <property type="match status" value="1"/>
</dbReference>
<keyword evidence="4" id="KW-0812">Transmembrane</keyword>
<dbReference type="GO" id="GO:0005743">
    <property type="term" value="C:mitochondrial inner membrane"/>
    <property type="evidence" value="ECO:0007669"/>
    <property type="project" value="UniProtKB-SubCell"/>
</dbReference>
<reference evidence="10 11" key="1">
    <citation type="submission" date="2019-02" db="EMBL/GenBank/DDBJ databases">
        <title>Genome sequencing of the rare red list fungi Hericium alpestre (H. flagellum).</title>
        <authorList>
            <person name="Buettner E."/>
            <person name="Kellner H."/>
        </authorList>
    </citation>
    <scope>NUCLEOTIDE SEQUENCE [LARGE SCALE GENOMIC DNA]</scope>
    <source>
        <strain evidence="10 11">DSM 108284</strain>
    </source>
</reference>
<evidence type="ECO:0000256" key="9">
    <source>
        <dbReference type="SAM" id="MobiDB-lite"/>
    </source>
</evidence>
<evidence type="ECO:0000313" key="10">
    <source>
        <dbReference type="EMBL" id="TFY78965.1"/>
    </source>
</evidence>
<evidence type="ECO:0000313" key="11">
    <source>
        <dbReference type="Proteomes" id="UP000298061"/>
    </source>
</evidence>
<dbReference type="InterPro" id="IPR022533">
    <property type="entry name" value="Cox20"/>
</dbReference>
<keyword evidence="11" id="KW-1185">Reference proteome</keyword>
<evidence type="ECO:0000256" key="7">
    <source>
        <dbReference type="ARBA" id="ARBA00023128"/>
    </source>
</evidence>
<evidence type="ECO:0000256" key="5">
    <source>
        <dbReference type="ARBA" id="ARBA00022792"/>
    </source>
</evidence>
<evidence type="ECO:0000256" key="6">
    <source>
        <dbReference type="ARBA" id="ARBA00022989"/>
    </source>
</evidence>
<gene>
    <name evidence="10" type="ORF">EWM64_g5049</name>
</gene>
<sequence length="143" mass="15667">MSSSAIPGIPNDDTSAEEKAPRRPIYQTETTGNKWSDLREAAKRLSTDDLHRIGEIPCARNALLTGIASGVGVGVLRGLRATPFVASNWAMATFMAVSLGSWTVCQWNIEAERRKIQRVVEELPKLKLKKKSEDDSQSGDSPK</sequence>
<name>A0A4Y9ZWK9_9AGAM</name>
<accession>A0A4Y9ZWK9</accession>
<dbReference type="AlphaFoldDB" id="A0A4Y9ZWK9"/>
<evidence type="ECO:0000256" key="2">
    <source>
        <dbReference type="ARBA" id="ARBA00009575"/>
    </source>
</evidence>
<dbReference type="OrthoDB" id="14603at2759"/>
<feature type="region of interest" description="Disordered" evidence="9">
    <location>
        <begin position="1"/>
        <end position="27"/>
    </location>
</feature>
<evidence type="ECO:0000256" key="4">
    <source>
        <dbReference type="ARBA" id="ARBA00022692"/>
    </source>
</evidence>
<comment type="similarity">
    <text evidence="2">Belongs to the COX20 family.</text>
</comment>
<evidence type="ECO:0000256" key="3">
    <source>
        <dbReference type="ARBA" id="ARBA00017689"/>
    </source>
</evidence>
<keyword evidence="6" id="KW-1133">Transmembrane helix</keyword>
<proteinExistence type="inferred from homology"/>
<keyword evidence="7" id="KW-0496">Mitochondrion</keyword>
<protein>
    <recommendedName>
        <fullName evidence="3">Cytochrome c oxidase assembly protein COX20, mitochondrial</fullName>
    </recommendedName>
</protein>
<dbReference type="Proteomes" id="UP000298061">
    <property type="component" value="Unassembled WGS sequence"/>
</dbReference>
<dbReference type="EMBL" id="SFCI01000584">
    <property type="protein sequence ID" value="TFY78965.1"/>
    <property type="molecule type" value="Genomic_DNA"/>
</dbReference>
<comment type="caution">
    <text evidence="10">The sequence shown here is derived from an EMBL/GenBank/DDBJ whole genome shotgun (WGS) entry which is preliminary data.</text>
</comment>
<evidence type="ECO:0000256" key="8">
    <source>
        <dbReference type="ARBA" id="ARBA00023136"/>
    </source>
</evidence>
<dbReference type="GO" id="GO:0033617">
    <property type="term" value="P:mitochondrial respiratory chain complex IV assembly"/>
    <property type="evidence" value="ECO:0007669"/>
    <property type="project" value="InterPro"/>
</dbReference>
<keyword evidence="8" id="KW-0472">Membrane</keyword>
<organism evidence="10 11">
    <name type="scientific">Hericium alpestre</name>
    <dbReference type="NCBI Taxonomy" id="135208"/>
    <lineage>
        <taxon>Eukaryota</taxon>
        <taxon>Fungi</taxon>
        <taxon>Dikarya</taxon>
        <taxon>Basidiomycota</taxon>
        <taxon>Agaricomycotina</taxon>
        <taxon>Agaricomycetes</taxon>
        <taxon>Russulales</taxon>
        <taxon>Hericiaceae</taxon>
        <taxon>Hericium</taxon>
    </lineage>
</organism>
<dbReference type="PANTHER" id="PTHR31586">
    <property type="entry name" value="CYTOCHROME C OXIDASE PROTEIN 20"/>
    <property type="match status" value="1"/>
</dbReference>